<accession>A0A5B0M8M7</accession>
<evidence type="ECO:0000313" key="1">
    <source>
        <dbReference type="EMBL" id="KAA1072523.1"/>
    </source>
</evidence>
<dbReference type="PANTHER" id="PTHR33069:SF3">
    <property type="entry name" value="DYNEIN HEAVY CHAIN TAIL DOMAIN-CONTAINING PROTEIN"/>
    <property type="match status" value="1"/>
</dbReference>
<dbReference type="EMBL" id="VDEP01000478">
    <property type="protein sequence ID" value="KAA1072523.1"/>
    <property type="molecule type" value="Genomic_DNA"/>
</dbReference>
<proteinExistence type="predicted"/>
<sequence length="386" mass="44371">MSARQTAPDVDAELIKLIRTCYRFTPESNSQEEEQVSPEEDLKTRLEKLNRIESTILPAIRDLVTELLEALDLPAKDSISPQPKLDEASEIVPRLTSLVEDLACSVLPPDYSNPEICRLIDQNYGQLNQFRSCYFKKKITEFIKEDLRRLFSSLSSFVSNGEYYPPDYEPSDRDKPHQEGRAGRIQIIIPRIINIIRGSNFDIIQSIWNECEDLLASDINDIHWCINLTNTRAPARIVPDFSPLIPAVLEILDQTLVLLKMCRLFSRKIGSTRLFKFAEGISPADLASFGDVSEKFQIHVQSLIVYMETVAEFQEKPPGWNFKHEAEVISHDVHFCLDFIRSHMVPSYPPQTVDEVMDRLFGTFTQQFFPTLDRYIARLAQFQADH</sequence>
<dbReference type="Proteomes" id="UP000325313">
    <property type="component" value="Unassembled WGS sequence"/>
</dbReference>
<name>A0A5B0M8M7_PUCGR</name>
<reference evidence="1 2" key="1">
    <citation type="submission" date="2019-05" db="EMBL/GenBank/DDBJ databases">
        <title>Emergence of the Ug99 lineage of the wheat stem rust pathogen through somatic hybridization.</title>
        <authorList>
            <person name="Li F."/>
            <person name="Upadhyaya N.M."/>
            <person name="Sperschneider J."/>
            <person name="Matny O."/>
            <person name="Nguyen-Phuc H."/>
            <person name="Mago R."/>
            <person name="Raley C."/>
            <person name="Miller M.E."/>
            <person name="Silverstein K.A.T."/>
            <person name="Henningsen E."/>
            <person name="Hirsch C.D."/>
            <person name="Visser B."/>
            <person name="Pretorius Z.A."/>
            <person name="Steffenson B.J."/>
            <person name="Schwessinger B."/>
            <person name="Dodds P.N."/>
            <person name="Figueroa M."/>
        </authorList>
    </citation>
    <scope>NUCLEOTIDE SEQUENCE [LARGE SCALE GENOMIC DNA]</scope>
    <source>
        <strain evidence="1 2">Ug99</strain>
    </source>
</reference>
<organism evidence="1 2">
    <name type="scientific">Puccinia graminis f. sp. tritici</name>
    <dbReference type="NCBI Taxonomy" id="56615"/>
    <lineage>
        <taxon>Eukaryota</taxon>
        <taxon>Fungi</taxon>
        <taxon>Dikarya</taxon>
        <taxon>Basidiomycota</taxon>
        <taxon>Pucciniomycotina</taxon>
        <taxon>Pucciniomycetes</taxon>
        <taxon>Pucciniales</taxon>
        <taxon>Pucciniaceae</taxon>
        <taxon>Puccinia</taxon>
    </lineage>
</organism>
<protein>
    <submittedName>
        <fullName evidence="1">Uncharacterized protein</fullName>
    </submittedName>
</protein>
<dbReference type="AlphaFoldDB" id="A0A5B0M8M7"/>
<comment type="caution">
    <text evidence="1">The sequence shown here is derived from an EMBL/GenBank/DDBJ whole genome shotgun (WGS) entry which is preliminary data.</text>
</comment>
<dbReference type="PANTHER" id="PTHR33069">
    <property type="entry name" value="CHROMOSOME 7, WHOLE GENOME SHOTGUN SEQUENCE-RELATED"/>
    <property type="match status" value="1"/>
</dbReference>
<evidence type="ECO:0000313" key="2">
    <source>
        <dbReference type="Proteomes" id="UP000325313"/>
    </source>
</evidence>
<gene>
    <name evidence="1" type="ORF">PGTUg99_011713</name>
</gene>